<evidence type="ECO:0000313" key="2">
    <source>
        <dbReference type="Proteomes" id="UP000827976"/>
    </source>
</evidence>
<protein>
    <submittedName>
        <fullName evidence="1">Bet v I type allergen protein</fullName>
    </submittedName>
</protein>
<evidence type="ECO:0000313" key="1">
    <source>
        <dbReference type="EMBL" id="KAH7679054.1"/>
    </source>
</evidence>
<accession>A0ACB7VWJ9</accession>
<dbReference type="Proteomes" id="UP000827976">
    <property type="component" value="Chromosome 6"/>
</dbReference>
<reference evidence="2" key="1">
    <citation type="journal article" date="2022" name="Nat. Commun.">
        <title>Chromosome evolution and the genetic basis of agronomically important traits in greater yam.</title>
        <authorList>
            <person name="Bredeson J.V."/>
            <person name="Lyons J.B."/>
            <person name="Oniyinde I.O."/>
            <person name="Okereke N.R."/>
            <person name="Kolade O."/>
            <person name="Nnabue I."/>
            <person name="Nwadili C.O."/>
            <person name="Hribova E."/>
            <person name="Parker M."/>
            <person name="Nwogha J."/>
            <person name="Shu S."/>
            <person name="Carlson J."/>
            <person name="Kariba R."/>
            <person name="Muthemba S."/>
            <person name="Knop K."/>
            <person name="Barton G.J."/>
            <person name="Sherwood A.V."/>
            <person name="Lopez-Montes A."/>
            <person name="Asiedu R."/>
            <person name="Jamnadass R."/>
            <person name="Muchugi A."/>
            <person name="Goodstein D."/>
            <person name="Egesi C.N."/>
            <person name="Featherston J."/>
            <person name="Asfaw A."/>
            <person name="Simpson G.G."/>
            <person name="Dolezel J."/>
            <person name="Hendre P.S."/>
            <person name="Van Deynze A."/>
            <person name="Kumar P.L."/>
            <person name="Obidiegwu J.E."/>
            <person name="Bhattacharjee R."/>
            <person name="Rokhsar D.S."/>
        </authorList>
    </citation>
    <scope>NUCLEOTIDE SEQUENCE [LARGE SCALE GENOMIC DNA]</scope>
    <source>
        <strain evidence="2">cv. TDa95/00328</strain>
    </source>
</reference>
<gene>
    <name evidence="1" type="ORF">IHE45_06G034200</name>
</gene>
<dbReference type="EMBL" id="CM037016">
    <property type="protein sequence ID" value="KAH7679054.1"/>
    <property type="molecule type" value="Genomic_DNA"/>
</dbReference>
<organism evidence="1 2">
    <name type="scientific">Dioscorea alata</name>
    <name type="common">Purple yam</name>
    <dbReference type="NCBI Taxonomy" id="55571"/>
    <lineage>
        <taxon>Eukaryota</taxon>
        <taxon>Viridiplantae</taxon>
        <taxon>Streptophyta</taxon>
        <taxon>Embryophyta</taxon>
        <taxon>Tracheophyta</taxon>
        <taxon>Spermatophyta</taxon>
        <taxon>Magnoliopsida</taxon>
        <taxon>Liliopsida</taxon>
        <taxon>Dioscoreales</taxon>
        <taxon>Dioscoreaceae</taxon>
        <taxon>Dioscorea</taxon>
    </lineage>
</organism>
<comment type="caution">
    <text evidence="1">The sequence shown here is derived from an EMBL/GenBank/DDBJ whole genome shotgun (WGS) entry which is preliminary data.</text>
</comment>
<keyword evidence="2" id="KW-1185">Reference proteome</keyword>
<name>A0ACB7VWJ9_DIOAL</name>
<sequence>MVVGGFTEELKSSVSPARLWKAAVSDVHIMLPKIVPEFVGSMEIVQGDGGVGTIKATTFTHAIKELSVVKIIVDEIDEEKFYYKYSVIEGGNPNYESTCYTYKFELSEDGGCLCKLIGEFKTIGDYEPTDQDKVLSKEGFITTFMAIDAYLQANPNECA</sequence>
<proteinExistence type="predicted"/>